<dbReference type="InterPro" id="IPR011990">
    <property type="entry name" value="TPR-like_helical_dom_sf"/>
</dbReference>
<gene>
    <name evidence="3" type="ORF">F8388_016163</name>
</gene>
<dbReference type="Gene3D" id="1.25.40.10">
    <property type="entry name" value="Tetratricopeptide repeat domain"/>
    <property type="match status" value="2"/>
</dbReference>
<dbReference type="EMBL" id="JAATIP010000118">
    <property type="protein sequence ID" value="KAF4370426.1"/>
    <property type="molecule type" value="Genomic_DNA"/>
</dbReference>
<evidence type="ECO:0000313" key="3">
    <source>
        <dbReference type="EMBL" id="KAF4370426.1"/>
    </source>
</evidence>
<feature type="repeat" description="PPR" evidence="2">
    <location>
        <begin position="307"/>
        <end position="341"/>
    </location>
</feature>
<dbReference type="NCBIfam" id="TIGR00756">
    <property type="entry name" value="PPR"/>
    <property type="match status" value="4"/>
</dbReference>
<organism evidence="3 4">
    <name type="scientific">Cannabis sativa</name>
    <name type="common">Hemp</name>
    <name type="synonym">Marijuana</name>
    <dbReference type="NCBI Taxonomy" id="3483"/>
    <lineage>
        <taxon>Eukaryota</taxon>
        <taxon>Viridiplantae</taxon>
        <taxon>Streptophyta</taxon>
        <taxon>Embryophyta</taxon>
        <taxon>Tracheophyta</taxon>
        <taxon>Spermatophyta</taxon>
        <taxon>Magnoliopsida</taxon>
        <taxon>eudicotyledons</taxon>
        <taxon>Gunneridae</taxon>
        <taxon>Pentapetalae</taxon>
        <taxon>rosids</taxon>
        <taxon>fabids</taxon>
        <taxon>Rosales</taxon>
        <taxon>Cannabaceae</taxon>
        <taxon>Cannabis</taxon>
    </lineage>
</organism>
<dbReference type="PROSITE" id="PS51375">
    <property type="entry name" value="PPR"/>
    <property type="match status" value="3"/>
</dbReference>
<evidence type="ECO:0000256" key="2">
    <source>
        <dbReference type="PROSITE-ProRule" id="PRU00708"/>
    </source>
</evidence>
<proteinExistence type="predicted"/>
<reference evidence="3 4" key="1">
    <citation type="journal article" date="2020" name="bioRxiv">
        <title>Sequence and annotation of 42 cannabis genomes reveals extensive copy number variation in cannabinoid synthesis and pathogen resistance genes.</title>
        <authorList>
            <person name="Mckernan K.J."/>
            <person name="Helbert Y."/>
            <person name="Kane L.T."/>
            <person name="Ebling H."/>
            <person name="Zhang L."/>
            <person name="Liu B."/>
            <person name="Eaton Z."/>
            <person name="Mclaughlin S."/>
            <person name="Kingan S."/>
            <person name="Baybayan P."/>
            <person name="Concepcion G."/>
            <person name="Jordan M."/>
            <person name="Riva A."/>
            <person name="Barbazuk W."/>
            <person name="Harkins T."/>
        </authorList>
    </citation>
    <scope>NUCLEOTIDE SEQUENCE [LARGE SCALE GENOMIC DNA]</scope>
    <source>
        <strain evidence="4">cv. Jamaican Lion 4</strain>
        <tissue evidence="3">Leaf</tissue>
    </source>
</reference>
<accession>A0A7J6FIA0</accession>
<dbReference type="InterPro" id="IPR002885">
    <property type="entry name" value="PPR_rpt"/>
</dbReference>
<name>A0A7J6FIA0_CANSA</name>
<protein>
    <recommendedName>
        <fullName evidence="5">Pentatricopeptide repeat-containing protein</fullName>
    </recommendedName>
</protein>
<evidence type="ECO:0000256" key="1">
    <source>
        <dbReference type="ARBA" id="ARBA00022737"/>
    </source>
</evidence>
<evidence type="ECO:0000313" key="4">
    <source>
        <dbReference type="Proteomes" id="UP000525078"/>
    </source>
</evidence>
<dbReference type="PANTHER" id="PTHR46862:SF3">
    <property type="entry name" value="OS07G0661900 PROTEIN"/>
    <property type="match status" value="1"/>
</dbReference>
<dbReference type="Proteomes" id="UP000525078">
    <property type="component" value="Unassembled WGS sequence"/>
</dbReference>
<keyword evidence="1" id="KW-0677">Repeat</keyword>
<comment type="caution">
    <text evidence="3">The sequence shown here is derived from an EMBL/GenBank/DDBJ whole genome shotgun (WGS) entry which is preliminary data.</text>
</comment>
<dbReference type="Pfam" id="PF01535">
    <property type="entry name" value="PPR"/>
    <property type="match status" value="6"/>
</dbReference>
<sequence length="416" mass="46936">MDTVSATMLYNFRPVKIPTNEIGRTQFLQSVCKPFLLIPSIFCYRKHHFRRALITSSMEETEMADSKDGLSTFKWVEVGPHLTEAQKEAISQLSPKMTKRCKALMKQLICFSTLQASLSELLGAWVKIMKPRRADWLVVLKQLKLMDHPLYLEVASLALVEDSFEANIRDYTKIIHGHGKRNQLIDAEKTLATMRSRGFICDQVILTTFIHMYSKAGNLELAEETFEELKLLGEPLDKRSYGSMIMAYIRAGMPEQGEVLLREMDAQEIYAGREVYKALLRAYSLAGDAEGAQRVFNAIQLAAISPDHKFCGLLINAYGVSGQSEKARAAFENMRRAGLTPSDKCIALVISAYERENKLQKALEFLIVLERDGIIIGKEASETLVGWFKNLGVVKEVDTVLREFSVKEANSKFEAT</sequence>
<feature type="repeat" description="PPR" evidence="2">
    <location>
        <begin position="237"/>
        <end position="271"/>
    </location>
</feature>
<evidence type="ECO:0008006" key="5">
    <source>
        <dbReference type="Google" id="ProtNLM"/>
    </source>
</evidence>
<dbReference type="PANTHER" id="PTHR46862">
    <property type="entry name" value="OS07G0661900 PROTEIN"/>
    <property type="match status" value="1"/>
</dbReference>
<dbReference type="AlphaFoldDB" id="A0A7J6FIA0"/>
<feature type="repeat" description="PPR" evidence="2">
    <location>
        <begin position="202"/>
        <end position="236"/>
    </location>
</feature>